<evidence type="ECO:0000256" key="2">
    <source>
        <dbReference type="SAM" id="Phobius"/>
    </source>
</evidence>
<keyword evidence="4" id="KW-1185">Reference proteome</keyword>
<feature type="transmembrane region" description="Helical" evidence="2">
    <location>
        <begin position="15"/>
        <end position="37"/>
    </location>
</feature>
<feature type="region of interest" description="Disordered" evidence="1">
    <location>
        <begin position="48"/>
        <end position="95"/>
    </location>
</feature>
<evidence type="ECO:0008006" key="5">
    <source>
        <dbReference type="Google" id="ProtNLM"/>
    </source>
</evidence>
<gene>
    <name evidence="3" type="ORF">SAMN02745207_03304</name>
</gene>
<dbReference type="Gene3D" id="3.30.70.1070">
    <property type="entry name" value="Sporulation related repeat"/>
    <property type="match status" value="1"/>
</dbReference>
<evidence type="ECO:0000256" key="1">
    <source>
        <dbReference type="SAM" id="MobiDB-lite"/>
    </source>
</evidence>
<sequence>MKYTRYDLNKRKNDFSGFLLGLVGVIIISTLLGTVLFKIFMPSINTGGEVSSTSENKIEGTESSEIDEKGQPVIKPIDESNKDAGDNASDDSTATGKSDGMFKILQCGAFGDNANALKLKEELNGFGAAFIISENEINKVVLGVYKKDTLDAITVKLTSANIEFSTHNINFSKENSCENQISLILDANLSLINEIEQNGATAIKTESMKTWLNSLAEIKETEINYNNLNELKTYCDSLPEEIKKEDIQTLKEYLYKYIIKVENSI</sequence>
<evidence type="ECO:0000313" key="3">
    <source>
        <dbReference type="EMBL" id="SHH94273.1"/>
    </source>
</evidence>
<keyword evidence="2" id="KW-1133">Transmembrane helix</keyword>
<proteinExistence type="predicted"/>
<keyword evidence="2" id="KW-0812">Transmembrane</keyword>
<dbReference type="OrthoDB" id="1936130at2"/>
<dbReference type="AlphaFoldDB" id="A0A1M5X4Y3"/>
<reference evidence="3 4" key="1">
    <citation type="submission" date="2016-11" db="EMBL/GenBank/DDBJ databases">
        <authorList>
            <person name="Jaros S."/>
            <person name="Januszkiewicz K."/>
            <person name="Wedrychowicz H."/>
        </authorList>
    </citation>
    <scope>NUCLEOTIDE SEQUENCE [LARGE SCALE GENOMIC DNA]</scope>
    <source>
        <strain evidence="3 4">DSM 8605</strain>
    </source>
</reference>
<name>A0A1M5X4Y3_9CLOT</name>
<dbReference type="Proteomes" id="UP000184447">
    <property type="component" value="Unassembled WGS sequence"/>
</dbReference>
<protein>
    <recommendedName>
        <fullName evidence="5">Sporulation related domain-containing protein</fullName>
    </recommendedName>
</protein>
<keyword evidence="2" id="KW-0472">Membrane</keyword>
<dbReference type="RefSeq" id="WP_073339677.1">
    <property type="nucleotide sequence ID" value="NZ_FQXM01000023.1"/>
</dbReference>
<organism evidence="3 4">
    <name type="scientific">Clostridium grantii DSM 8605</name>
    <dbReference type="NCBI Taxonomy" id="1121316"/>
    <lineage>
        <taxon>Bacteria</taxon>
        <taxon>Bacillati</taxon>
        <taxon>Bacillota</taxon>
        <taxon>Clostridia</taxon>
        <taxon>Eubacteriales</taxon>
        <taxon>Clostridiaceae</taxon>
        <taxon>Clostridium</taxon>
    </lineage>
</organism>
<dbReference type="GO" id="GO:0042834">
    <property type="term" value="F:peptidoglycan binding"/>
    <property type="evidence" value="ECO:0007669"/>
    <property type="project" value="InterPro"/>
</dbReference>
<dbReference type="STRING" id="1121316.SAMN02745207_03304"/>
<evidence type="ECO:0000313" key="4">
    <source>
        <dbReference type="Proteomes" id="UP000184447"/>
    </source>
</evidence>
<dbReference type="InterPro" id="IPR036680">
    <property type="entry name" value="SPOR-like_sf"/>
</dbReference>
<feature type="compositionally biased region" description="Basic and acidic residues" evidence="1">
    <location>
        <begin position="56"/>
        <end position="85"/>
    </location>
</feature>
<accession>A0A1M5X4Y3</accession>
<dbReference type="SUPFAM" id="SSF110997">
    <property type="entry name" value="Sporulation related repeat"/>
    <property type="match status" value="1"/>
</dbReference>
<dbReference type="EMBL" id="FQXM01000023">
    <property type="protein sequence ID" value="SHH94273.1"/>
    <property type="molecule type" value="Genomic_DNA"/>
</dbReference>